<dbReference type="PANTHER" id="PTHR43537:SF5">
    <property type="entry name" value="UXU OPERON TRANSCRIPTIONAL REGULATOR"/>
    <property type="match status" value="1"/>
</dbReference>
<sequence>MALTDDALDKIKDLIVTGELRPGDRLPPEAELSERLGLSRNSLREAVKALDFINVLDVRRGSGTYVTSLSAEDLTEAVSFLVDVHASGSLREILEVRRIFEAETAYRAATRIDAAGLEDLRQTIRDTDPDSVESLVSHDFDFHATIAKHAGNDYLAAMLEAVSMKTTRARTWRGMTDPGAIERTLDEHRAIIDALAAGDARLAQSMMILHVTGVQRWVDEVDVVADDAPGPGAD</sequence>
<dbReference type="AlphaFoldDB" id="A0A7T3ZWS1"/>
<dbReference type="Gene3D" id="1.10.10.10">
    <property type="entry name" value="Winged helix-like DNA-binding domain superfamily/Winged helix DNA-binding domain"/>
    <property type="match status" value="1"/>
</dbReference>
<dbReference type="InterPro" id="IPR008920">
    <property type="entry name" value="TF_FadR/GntR_C"/>
</dbReference>
<dbReference type="Pfam" id="PF00392">
    <property type="entry name" value="GntR"/>
    <property type="match status" value="1"/>
</dbReference>
<keyword evidence="3" id="KW-0804">Transcription</keyword>
<dbReference type="PANTHER" id="PTHR43537">
    <property type="entry name" value="TRANSCRIPTIONAL REGULATOR, GNTR FAMILY"/>
    <property type="match status" value="1"/>
</dbReference>
<name>A0A7T3ZWS1_9MICO</name>
<evidence type="ECO:0000259" key="4">
    <source>
        <dbReference type="PROSITE" id="PS50949"/>
    </source>
</evidence>
<reference evidence="5 6" key="1">
    <citation type="submission" date="2020-12" db="EMBL/GenBank/DDBJ databases">
        <title>FDA dAtabase for Regulatory Grade micrObial Sequences (FDA-ARGOS): Supporting development and validation of Infectious Disease Dx tests.</title>
        <authorList>
            <person name="Sproer C."/>
            <person name="Gronow S."/>
            <person name="Severitt S."/>
            <person name="Schroder I."/>
            <person name="Tallon L."/>
            <person name="Sadzewicz L."/>
            <person name="Zhao X."/>
            <person name="Boylan J."/>
            <person name="Ott S."/>
            <person name="Bowen H."/>
            <person name="Vavikolanu K."/>
            <person name="Mehta A."/>
            <person name="Aluvathingal J."/>
            <person name="Nadendla S."/>
            <person name="Lowell S."/>
            <person name="Myers T."/>
            <person name="Yan Y."/>
            <person name="Sichtig H."/>
        </authorList>
    </citation>
    <scope>NUCLEOTIDE SEQUENCE [LARGE SCALE GENOMIC DNA]</scope>
    <source>
        <strain evidence="5 6">FDAARGOS_990</strain>
    </source>
</reference>
<protein>
    <submittedName>
        <fullName evidence="5">FadR family transcriptional regulator</fullName>
    </submittedName>
</protein>
<evidence type="ECO:0000313" key="5">
    <source>
        <dbReference type="EMBL" id="QQB13095.1"/>
    </source>
</evidence>
<dbReference type="SMART" id="SM00345">
    <property type="entry name" value="HTH_GNTR"/>
    <property type="match status" value="1"/>
</dbReference>
<gene>
    <name evidence="5" type="ORF">I6H47_09475</name>
</gene>
<dbReference type="CDD" id="cd07377">
    <property type="entry name" value="WHTH_GntR"/>
    <property type="match status" value="1"/>
</dbReference>
<dbReference type="SUPFAM" id="SSF48008">
    <property type="entry name" value="GntR ligand-binding domain-like"/>
    <property type="match status" value="1"/>
</dbReference>
<dbReference type="PROSITE" id="PS50949">
    <property type="entry name" value="HTH_GNTR"/>
    <property type="match status" value="1"/>
</dbReference>
<dbReference type="GO" id="GO:0003677">
    <property type="term" value="F:DNA binding"/>
    <property type="evidence" value="ECO:0007669"/>
    <property type="project" value="UniProtKB-KW"/>
</dbReference>
<proteinExistence type="predicted"/>
<feature type="domain" description="HTH gntR-type" evidence="4">
    <location>
        <begin position="1"/>
        <end position="69"/>
    </location>
</feature>
<dbReference type="Pfam" id="PF07729">
    <property type="entry name" value="FCD"/>
    <property type="match status" value="1"/>
</dbReference>
<accession>A0A7T3ZWS1</accession>
<keyword evidence="2" id="KW-0238">DNA-binding</keyword>
<organism evidence="5 6">
    <name type="scientific">Brevibacterium casei</name>
    <dbReference type="NCBI Taxonomy" id="33889"/>
    <lineage>
        <taxon>Bacteria</taxon>
        <taxon>Bacillati</taxon>
        <taxon>Actinomycetota</taxon>
        <taxon>Actinomycetes</taxon>
        <taxon>Micrococcales</taxon>
        <taxon>Brevibacteriaceae</taxon>
        <taxon>Brevibacterium</taxon>
    </lineage>
</organism>
<dbReference type="RefSeq" id="WP_198498322.1">
    <property type="nucleotide sequence ID" value="NZ_CP065989.1"/>
</dbReference>
<dbReference type="Gene3D" id="1.20.120.530">
    <property type="entry name" value="GntR ligand-binding domain-like"/>
    <property type="match status" value="1"/>
</dbReference>
<dbReference type="SUPFAM" id="SSF46785">
    <property type="entry name" value="Winged helix' DNA-binding domain"/>
    <property type="match status" value="1"/>
</dbReference>
<dbReference type="PRINTS" id="PR00035">
    <property type="entry name" value="HTHGNTR"/>
</dbReference>
<dbReference type="InterPro" id="IPR036388">
    <property type="entry name" value="WH-like_DNA-bd_sf"/>
</dbReference>
<dbReference type="InterPro" id="IPR000524">
    <property type="entry name" value="Tscrpt_reg_HTH_GntR"/>
</dbReference>
<dbReference type="SMART" id="SM00895">
    <property type="entry name" value="FCD"/>
    <property type="match status" value="1"/>
</dbReference>
<dbReference type="EMBL" id="CP065989">
    <property type="protein sequence ID" value="QQB13095.1"/>
    <property type="molecule type" value="Genomic_DNA"/>
</dbReference>
<dbReference type="InterPro" id="IPR011711">
    <property type="entry name" value="GntR_C"/>
</dbReference>
<dbReference type="Proteomes" id="UP000595374">
    <property type="component" value="Chromosome"/>
</dbReference>
<dbReference type="GO" id="GO:0003700">
    <property type="term" value="F:DNA-binding transcription factor activity"/>
    <property type="evidence" value="ECO:0007669"/>
    <property type="project" value="InterPro"/>
</dbReference>
<dbReference type="InterPro" id="IPR036390">
    <property type="entry name" value="WH_DNA-bd_sf"/>
</dbReference>
<evidence type="ECO:0000256" key="2">
    <source>
        <dbReference type="ARBA" id="ARBA00023125"/>
    </source>
</evidence>
<keyword evidence="1" id="KW-0805">Transcription regulation</keyword>
<evidence type="ECO:0000256" key="3">
    <source>
        <dbReference type="ARBA" id="ARBA00023163"/>
    </source>
</evidence>
<evidence type="ECO:0000256" key="1">
    <source>
        <dbReference type="ARBA" id="ARBA00023015"/>
    </source>
</evidence>
<evidence type="ECO:0000313" key="6">
    <source>
        <dbReference type="Proteomes" id="UP000595374"/>
    </source>
</evidence>